<evidence type="ECO:0000259" key="1">
    <source>
        <dbReference type="Pfam" id="PF08241"/>
    </source>
</evidence>
<dbReference type="Pfam" id="PF08241">
    <property type="entry name" value="Methyltransf_11"/>
    <property type="match status" value="1"/>
</dbReference>
<sequence length="213" mass="24534">MSITEDSYLYFGNLGKTEPQYGIPNWIGLCLNPRYEREMLHDLNNPLPVPDGSVKKIQAQDVMEHIPKERVPSLFDEIYRALRVGGIFRLSVPDYRSPLLKARSIYNHKGDVIADLMMGGKAEYDAEKAVLKPMYTTDGYAHLWFPTYEQILHLILQSEIRKCSDITFHHYFVDDETAVTNAFPENEMFVFRCPPRDMRAGGKPISIIVDFTK</sequence>
<dbReference type="GO" id="GO:0008757">
    <property type="term" value="F:S-adenosylmethionine-dependent methyltransferase activity"/>
    <property type="evidence" value="ECO:0007669"/>
    <property type="project" value="InterPro"/>
</dbReference>
<feature type="domain" description="Methyltransferase type 11" evidence="1">
    <location>
        <begin position="42"/>
        <end position="88"/>
    </location>
</feature>
<dbReference type="EMBL" id="JAGEMI010000004">
    <property type="protein sequence ID" value="MBO1869151.1"/>
    <property type="molecule type" value="Genomic_DNA"/>
</dbReference>
<keyword evidence="3" id="KW-0614">Plasmid</keyword>
<name>A0A939MG69_9BRAD</name>
<proteinExistence type="predicted"/>
<dbReference type="GO" id="GO:0032259">
    <property type="term" value="P:methylation"/>
    <property type="evidence" value="ECO:0007669"/>
    <property type="project" value="UniProtKB-KW"/>
</dbReference>
<protein>
    <submittedName>
        <fullName evidence="2">Methyltransferase domain-containing protein</fullName>
    </submittedName>
</protein>
<dbReference type="RefSeq" id="WP_038945969.1">
    <property type="nucleotide sequence ID" value="NZ_CP086137.1"/>
</dbReference>
<dbReference type="InterPro" id="IPR013216">
    <property type="entry name" value="Methyltransf_11"/>
</dbReference>
<dbReference type="KEGG" id="bban:J4G43_052700"/>
<dbReference type="EMBL" id="CP086137">
    <property type="protein sequence ID" value="UEM17894.1"/>
    <property type="molecule type" value="Genomic_DNA"/>
</dbReference>
<dbReference type="Gene3D" id="3.40.50.150">
    <property type="entry name" value="Vaccinia Virus protein VP39"/>
    <property type="match status" value="1"/>
</dbReference>
<dbReference type="InterPro" id="IPR029063">
    <property type="entry name" value="SAM-dependent_MTases_sf"/>
</dbReference>
<dbReference type="SUPFAM" id="SSF53335">
    <property type="entry name" value="S-adenosyl-L-methionine-dependent methyltransferases"/>
    <property type="match status" value="1"/>
</dbReference>
<dbReference type="Proteomes" id="UP000664702">
    <property type="component" value="Plasmid pBb144S4a"/>
</dbReference>
<evidence type="ECO:0000313" key="2">
    <source>
        <dbReference type="EMBL" id="MBO1869151.1"/>
    </source>
</evidence>
<accession>A0A939MG69</accession>
<evidence type="ECO:0000313" key="4">
    <source>
        <dbReference type="Proteomes" id="UP000664702"/>
    </source>
</evidence>
<evidence type="ECO:0000313" key="3">
    <source>
        <dbReference type="EMBL" id="UEM17894.1"/>
    </source>
</evidence>
<gene>
    <name evidence="3" type="ORF">J4G43_052700</name>
    <name evidence="2" type="ORF">J4G43_53120</name>
</gene>
<keyword evidence="2" id="KW-0808">Transferase</keyword>
<organism evidence="2">
    <name type="scientific">Bradyrhizobium barranii subsp. barranii</name>
    <dbReference type="NCBI Taxonomy" id="2823807"/>
    <lineage>
        <taxon>Bacteria</taxon>
        <taxon>Pseudomonadati</taxon>
        <taxon>Pseudomonadota</taxon>
        <taxon>Alphaproteobacteria</taxon>
        <taxon>Hyphomicrobiales</taxon>
        <taxon>Nitrobacteraceae</taxon>
        <taxon>Bradyrhizobium</taxon>
        <taxon>Bradyrhizobium barranii</taxon>
    </lineage>
</organism>
<reference evidence="2" key="1">
    <citation type="submission" date="2021-03" db="EMBL/GenBank/DDBJ databases">
        <title>Whole Genome Sequence of Bradyrhizobium sp. Strain 144S4.</title>
        <authorList>
            <person name="Bromfield E.S.P."/>
            <person name="Cloutier S."/>
        </authorList>
    </citation>
    <scope>NUCLEOTIDE SEQUENCE [LARGE SCALE GENOMIC DNA]</scope>
    <source>
        <strain evidence="2">144S4</strain>
    </source>
</reference>
<dbReference type="AlphaFoldDB" id="A0A939MG69"/>
<geneLocation type="plasmid" evidence="3 4">
    <name>pBb144S4a</name>
</geneLocation>
<keyword evidence="2" id="KW-0489">Methyltransferase</keyword>
<reference evidence="3 4" key="2">
    <citation type="journal article" date="2022" name="Int. J. Syst. Evol. Microbiol.">
        <title>Strains of Bradyrhizobium barranii sp. nov. associated with legumes native to Canada are symbionts of soybeans and belong to different subspecies (subsp. barranii subsp. nov. and subsp. apii subsp. nov.) and symbiovars (sv. glycinearum and sv. septentrionale).</title>
        <authorList>
            <person name="Bromfield E.S.P."/>
            <person name="Cloutier S."/>
            <person name="Wasai-Hara S."/>
            <person name="Minamisawa K."/>
        </authorList>
    </citation>
    <scope>NUCLEOTIDE SEQUENCE [LARGE SCALE GENOMIC DNA]</scope>
    <source>
        <strain evidence="4">144S4</strain>
        <plasmid evidence="3 4">pBb144S4a</plasmid>
    </source>
</reference>